<dbReference type="InterPro" id="IPR005762">
    <property type="entry name" value="MurD"/>
</dbReference>
<evidence type="ECO:0000313" key="12">
    <source>
        <dbReference type="Proteomes" id="UP000034498"/>
    </source>
</evidence>
<dbReference type="Pfam" id="PF02875">
    <property type="entry name" value="Mur_ligase_C"/>
    <property type="match status" value="1"/>
</dbReference>
<keyword evidence="7 8" id="KW-0131">Cell cycle</keyword>
<evidence type="ECO:0000256" key="1">
    <source>
        <dbReference type="ARBA" id="ARBA00004496"/>
    </source>
</evidence>
<keyword evidence="6 7" id="KW-0067">ATP-binding</keyword>
<evidence type="ECO:0000256" key="6">
    <source>
        <dbReference type="ARBA" id="ARBA00022840"/>
    </source>
</evidence>
<evidence type="ECO:0000259" key="10">
    <source>
        <dbReference type="Pfam" id="PF08245"/>
    </source>
</evidence>
<feature type="domain" description="Mur ligase central" evidence="10">
    <location>
        <begin position="121"/>
        <end position="303"/>
    </location>
</feature>
<dbReference type="EC" id="6.3.2.9" evidence="7 8"/>
<dbReference type="NCBIfam" id="TIGR01087">
    <property type="entry name" value="murD"/>
    <property type="match status" value="1"/>
</dbReference>
<comment type="caution">
    <text evidence="11">The sequence shown here is derived from an EMBL/GenBank/DDBJ whole genome shotgun (WGS) entry which is preliminary data.</text>
</comment>
<evidence type="ECO:0000256" key="3">
    <source>
        <dbReference type="ARBA" id="ARBA00022490"/>
    </source>
</evidence>
<dbReference type="GO" id="GO:0005737">
    <property type="term" value="C:cytoplasm"/>
    <property type="evidence" value="ECO:0007669"/>
    <property type="project" value="UniProtKB-SubCell"/>
</dbReference>
<protein>
    <recommendedName>
        <fullName evidence="7 8">UDP-N-acetylmuramoylalanine--D-glutamate ligase</fullName>
        <ecNumber evidence="7 8">6.3.2.9</ecNumber>
    </recommendedName>
    <alternativeName>
        <fullName evidence="7">D-glutamic acid-adding enzyme</fullName>
    </alternativeName>
    <alternativeName>
        <fullName evidence="7">UDP-N-acetylmuramoyl-L-alanyl-D-glutamate synthetase</fullName>
    </alternativeName>
</protein>
<evidence type="ECO:0000256" key="8">
    <source>
        <dbReference type="RuleBase" id="RU003664"/>
    </source>
</evidence>
<proteinExistence type="inferred from homology"/>
<dbReference type="GO" id="GO:0008764">
    <property type="term" value="F:UDP-N-acetylmuramoylalanine-D-glutamate ligase activity"/>
    <property type="evidence" value="ECO:0007669"/>
    <property type="project" value="UniProtKB-UniRule"/>
</dbReference>
<comment type="pathway">
    <text evidence="2 7 8">Cell wall biogenesis; peptidoglycan biosynthesis.</text>
</comment>
<accession>A0A0G0JZG5</accession>
<dbReference type="SUPFAM" id="SSF51984">
    <property type="entry name" value="MurCD N-terminal domain"/>
    <property type="match status" value="1"/>
</dbReference>
<evidence type="ECO:0000256" key="5">
    <source>
        <dbReference type="ARBA" id="ARBA00022741"/>
    </source>
</evidence>
<dbReference type="GO" id="GO:0008360">
    <property type="term" value="P:regulation of cell shape"/>
    <property type="evidence" value="ECO:0007669"/>
    <property type="project" value="UniProtKB-KW"/>
</dbReference>
<dbReference type="HAMAP" id="MF_00639">
    <property type="entry name" value="MurD"/>
    <property type="match status" value="1"/>
</dbReference>
<gene>
    <name evidence="7" type="primary">murD</name>
    <name evidence="11" type="ORF">US94_C0039G0005</name>
</gene>
<keyword evidence="7 8" id="KW-0133">Cell shape</keyword>
<dbReference type="Gene3D" id="3.40.50.720">
    <property type="entry name" value="NAD(P)-binding Rossmann-like Domain"/>
    <property type="match status" value="1"/>
</dbReference>
<dbReference type="GO" id="GO:0005524">
    <property type="term" value="F:ATP binding"/>
    <property type="evidence" value="ECO:0007669"/>
    <property type="project" value="UniProtKB-UniRule"/>
</dbReference>
<evidence type="ECO:0000313" key="11">
    <source>
        <dbReference type="EMBL" id="KKQ72898.1"/>
    </source>
</evidence>
<evidence type="ECO:0000256" key="7">
    <source>
        <dbReference type="HAMAP-Rule" id="MF_00639"/>
    </source>
</evidence>
<dbReference type="InterPro" id="IPR013221">
    <property type="entry name" value="Mur_ligase_cen"/>
</dbReference>
<keyword evidence="7 8" id="KW-0573">Peptidoglycan synthesis</keyword>
<keyword evidence="7 8" id="KW-0961">Cell wall biogenesis/degradation</keyword>
<evidence type="ECO:0000256" key="2">
    <source>
        <dbReference type="ARBA" id="ARBA00004752"/>
    </source>
</evidence>
<dbReference type="PANTHER" id="PTHR43692:SF1">
    <property type="entry name" value="UDP-N-ACETYLMURAMOYLALANINE--D-GLUTAMATE LIGASE"/>
    <property type="match status" value="1"/>
</dbReference>
<dbReference type="Gene3D" id="3.40.1190.10">
    <property type="entry name" value="Mur-like, catalytic domain"/>
    <property type="match status" value="1"/>
</dbReference>
<dbReference type="GO" id="GO:0071555">
    <property type="term" value="P:cell wall organization"/>
    <property type="evidence" value="ECO:0007669"/>
    <property type="project" value="UniProtKB-KW"/>
</dbReference>
<dbReference type="Gene3D" id="3.90.190.20">
    <property type="entry name" value="Mur ligase, C-terminal domain"/>
    <property type="match status" value="1"/>
</dbReference>
<dbReference type="SUPFAM" id="SSF53623">
    <property type="entry name" value="MurD-like peptide ligases, catalytic domain"/>
    <property type="match status" value="1"/>
</dbReference>
<dbReference type="STRING" id="1618336.US94_C0039G0005"/>
<keyword evidence="4 7" id="KW-0436">Ligase</keyword>
<dbReference type="InterPro" id="IPR004101">
    <property type="entry name" value="Mur_ligase_C"/>
</dbReference>
<dbReference type="UniPathway" id="UPA00219"/>
<comment type="subcellular location">
    <subcellularLocation>
        <location evidence="1 7 8">Cytoplasm</location>
    </subcellularLocation>
</comment>
<evidence type="ECO:0000256" key="4">
    <source>
        <dbReference type="ARBA" id="ARBA00022598"/>
    </source>
</evidence>
<dbReference type="EMBL" id="LBUX01000039">
    <property type="protein sequence ID" value="KKQ72898.1"/>
    <property type="molecule type" value="Genomic_DNA"/>
</dbReference>
<feature type="domain" description="Mur ligase C-terminal" evidence="9">
    <location>
        <begin position="326"/>
        <end position="441"/>
    </location>
</feature>
<organism evidence="11 12">
    <name type="scientific">Berkelbacteria bacterium GW2011_GWB1_38_5</name>
    <dbReference type="NCBI Taxonomy" id="1618336"/>
    <lineage>
        <taxon>Bacteria</taxon>
        <taxon>Candidatus Berkelbacteria</taxon>
    </lineage>
</organism>
<evidence type="ECO:0000259" key="9">
    <source>
        <dbReference type="Pfam" id="PF02875"/>
    </source>
</evidence>
<dbReference type="Proteomes" id="UP000034498">
    <property type="component" value="Unassembled WGS sequence"/>
</dbReference>
<dbReference type="GO" id="GO:0051301">
    <property type="term" value="P:cell division"/>
    <property type="evidence" value="ECO:0007669"/>
    <property type="project" value="UniProtKB-KW"/>
</dbReference>
<dbReference type="Pfam" id="PF08245">
    <property type="entry name" value="Mur_ligase_M"/>
    <property type="match status" value="1"/>
</dbReference>
<dbReference type="AlphaFoldDB" id="A0A0G0JZG5"/>
<dbReference type="InterPro" id="IPR036615">
    <property type="entry name" value="Mur_ligase_C_dom_sf"/>
</dbReference>
<reference evidence="11 12" key="1">
    <citation type="journal article" date="2015" name="Nature">
        <title>rRNA introns, odd ribosomes, and small enigmatic genomes across a large radiation of phyla.</title>
        <authorList>
            <person name="Brown C.T."/>
            <person name="Hug L.A."/>
            <person name="Thomas B.C."/>
            <person name="Sharon I."/>
            <person name="Castelle C.J."/>
            <person name="Singh A."/>
            <person name="Wilkins M.J."/>
            <person name="Williams K.H."/>
            <person name="Banfield J.F."/>
        </authorList>
    </citation>
    <scope>NUCLEOTIDE SEQUENCE [LARGE SCALE GENOMIC DNA]</scope>
</reference>
<comment type="catalytic activity">
    <reaction evidence="7 8">
        <text>UDP-N-acetyl-alpha-D-muramoyl-L-alanine + D-glutamate + ATP = UDP-N-acetyl-alpha-D-muramoyl-L-alanyl-D-glutamate + ADP + phosphate + H(+)</text>
        <dbReference type="Rhea" id="RHEA:16429"/>
        <dbReference type="ChEBI" id="CHEBI:15378"/>
        <dbReference type="ChEBI" id="CHEBI:29986"/>
        <dbReference type="ChEBI" id="CHEBI:30616"/>
        <dbReference type="ChEBI" id="CHEBI:43474"/>
        <dbReference type="ChEBI" id="CHEBI:83898"/>
        <dbReference type="ChEBI" id="CHEBI:83900"/>
        <dbReference type="ChEBI" id="CHEBI:456216"/>
        <dbReference type="EC" id="6.3.2.9"/>
    </reaction>
</comment>
<sequence length="465" mass="52136">MKNLKLKNLQNQKVGILGLGEENIALAYFLVAQGIDITICDQKSREELGQYYEKMKNLSSKVQFQLGANYLENLEKFNIIFRTPGLPYLNSKIQKAKNVGVIISSEIKLFFDLCPCPVVGVTGTKGKGTTTTLIAEILKWKSEIRNPKSEIYLGGNIGTSPISFLEKLTSDDIVVLELSSFQLQDMERSPHIAVVLDIKIDHLDYHQSRTEYIESKINIVKYQTKNDFTVVNADYLTSFEFGAESLSKTYWFSRRKSVDEGCFVKENQIVLRINNEDIPICKTDEIILKGEHNLENICAAVTASKLAGADSESIKTVVKSFKGLEHRLEFVRNFNEINFYNDSFSTTPDTTIAAIKSFKTPIILLVGGSEKNADYSELGQTIKNSTVKNIISIGQTAPKIIKAIGENHVIKITDNILSMEEAVKLALELGQKNDVVILSPASASFDRYKNYKERGEIFKKVVLDL</sequence>
<dbReference type="InterPro" id="IPR036565">
    <property type="entry name" value="Mur-like_cat_sf"/>
</dbReference>
<dbReference type="PANTHER" id="PTHR43692">
    <property type="entry name" value="UDP-N-ACETYLMURAMOYLALANINE--D-GLUTAMATE LIGASE"/>
    <property type="match status" value="1"/>
</dbReference>
<comment type="similarity">
    <text evidence="7">Belongs to the MurCDEF family.</text>
</comment>
<feature type="binding site" evidence="7">
    <location>
        <begin position="123"/>
        <end position="129"/>
    </location>
    <ligand>
        <name>ATP</name>
        <dbReference type="ChEBI" id="CHEBI:30616"/>
    </ligand>
</feature>
<keyword evidence="7 8" id="KW-0132">Cell division</keyword>
<dbReference type="GO" id="GO:0009252">
    <property type="term" value="P:peptidoglycan biosynthetic process"/>
    <property type="evidence" value="ECO:0007669"/>
    <property type="project" value="UniProtKB-UniRule"/>
</dbReference>
<name>A0A0G0JZG5_9BACT</name>
<dbReference type="Pfam" id="PF21799">
    <property type="entry name" value="MurD-like_N"/>
    <property type="match status" value="1"/>
</dbReference>
<dbReference type="SUPFAM" id="SSF53244">
    <property type="entry name" value="MurD-like peptide ligases, peptide-binding domain"/>
    <property type="match status" value="1"/>
</dbReference>
<dbReference type="PATRIC" id="fig|1618336.3.peg.554"/>
<keyword evidence="5 7" id="KW-0547">Nucleotide-binding</keyword>
<keyword evidence="3 7" id="KW-0963">Cytoplasm</keyword>
<comment type="function">
    <text evidence="7 8">Cell wall formation. Catalyzes the addition of glutamate to the nucleotide precursor UDP-N-acetylmuramoyl-L-alanine (UMA).</text>
</comment>